<dbReference type="AlphaFoldDB" id="A0A0D9V4F6"/>
<evidence type="ECO:0000313" key="2">
    <source>
        <dbReference type="EnsemblPlants" id="LPERR01G23450.1"/>
    </source>
</evidence>
<protein>
    <submittedName>
        <fullName evidence="2">Uncharacterized protein</fullName>
    </submittedName>
</protein>
<keyword evidence="3" id="KW-1185">Reference proteome</keyword>
<reference evidence="2 3" key="1">
    <citation type="submission" date="2012-08" db="EMBL/GenBank/DDBJ databases">
        <title>Oryza genome evolution.</title>
        <authorList>
            <person name="Wing R.A."/>
        </authorList>
    </citation>
    <scope>NUCLEOTIDE SEQUENCE</scope>
</reference>
<organism evidence="2 3">
    <name type="scientific">Leersia perrieri</name>
    <dbReference type="NCBI Taxonomy" id="77586"/>
    <lineage>
        <taxon>Eukaryota</taxon>
        <taxon>Viridiplantae</taxon>
        <taxon>Streptophyta</taxon>
        <taxon>Embryophyta</taxon>
        <taxon>Tracheophyta</taxon>
        <taxon>Spermatophyta</taxon>
        <taxon>Magnoliopsida</taxon>
        <taxon>Liliopsida</taxon>
        <taxon>Poales</taxon>
        <taxon>Poaceae</taxon>
        <taxon>BOP clade</taxon>
        <taxon>Oryzoideae</taxon>
        <taxon>Oryzeae</taxon>
        <taxon>Oryzinae</taxon>
        <taxon>Leersia</taxon>
    </lineage>
</organism>
<dbReference type="HOGENOM" id="CLU_2375854_0_0_1"/>
<reference evidence="2" key="3">
    <citation type="submission" date="2015-04" db="UniProtKB">
        <authorList>
            <consortium name="EnsemblPlants"/>
        </authorList>
    </citation>
    <scope>IDENTIFICATION</scope>
</reference>
<reference evidence="3" key="2">
    <citation type="submission" date="2013-12" db="EMBL/GenBank/DDBJ databases">
        <authorList>
            <person name="Yu Y."/>
            <person name="Lee S."/>
            <person name="de Baynast K."/>
            <person name="Wissotski M."/>
            <person name="Liu L."/>
            <person name="Talag J."/>
            <person name="Goicoechea J."/>
            <person name="Angelova A."/>
            <person name="Jetty R."/>
            <person name="Kudrna D."/>
            <person name="Golser W."/>
            <person name="Rivera L."/>
            <person name="Zhang J."/>
            <person name="Wing R."/>
        </authorList>
    </citation>
    <scope>NUCLEOTIDE SEQUENCE</scope>
</reference>
<dbReference type="EnsemblPlants" id="LPERR01G23450.1">
    <property type="protein sequence ID" value="LPERR01G23450.1"/>
    <property type="gene ID" value="LPERR01G23450"/>
</dbReference>
<feature type="compositionally biased region" description="Polar residues" evidence="1">
    <location>
        <begin position="83"/>
        <end position="95"/>
    </location>
</feature>
<evidence type="ECO:0000313" key="3">
    <source>
        <dbReference type="Proteomes" id="UP000032180"/>
    </source>
</evidence>
<proteinExistence type="predicted"/>
<evidence type="ECO:0000256" key="1">
    <source>
        <dbReference type="SAM" id="MobiDB-lite"/>
    </source>
</evidence>
<sequence>MAGKEAAQVSTAAWSWTALASAQGRTTTSPGAAQGLSRASFIPDHGTDPRPFSPSSTYLDEVEMGEETPVLDDAEMKEDSVSDSDIQMSNPVLDN</sequence>
<dbReference type="Proteomes" id="UP000032180">
    <property type="component" value="Chromosome 1"/>
</dbReference>
<accession>A0A0D9V4F6</accession>
<dbReference type="Gramene" id="LPERR01G23450.1">
    <property type="protein sequence ID" value="LPERR01G23450.1"/>
    <property type="gene ID" value="LPERR01G23450"/>
</dbReference>
<feature type="compositionally biased region" description="Acidic residues" evidence="1">
    <location>
        <begin position="60"/>
        <end position="76"/>
    </location>
</feature>
<feature type="region of interest" description="Disordered" evidence="1">
    <location>
        <begin position="21"/>
        <end position="95"/>
    </location>
</feature>
<name>A0A0D9V4F6_9ORYZ</name>